<dbReference type="InterPro" id="IPR045941">
    <property type="entry name" value="DUF6361"/>
</dbReference>
<gene>
    <name evidence="1" type="ORF">GCM10009717_01840</name>
</gene>
<name>A0ABP5BB16_9MICO</name>
<evidence type="ECO:0000313" key="1">
    <source>
        <dbReference type="EMBL" id="GAA1939092.1"/>
    </source>
</evidence>
<accession>A0ABP5BB16</accession>
<dbReference type="EMBL" id="BAAAMK010000001">
    <property type="protein sequence ID" value="GAA1939092.1"/>
    <property type="molecule type" value="Genomic_DNA"/>
</dbReference>
<dbReference type="Pfam" id="PF19888">
    <property type="entry name" value="DUF6361"/>
    <property type="match status" value="1"/>
</dbReference>
<sequence length="388" mass="42748">MRDIIRLFSDRESRDELGLGQIRDALSDALFPGTSTLLTRARYLLFVPWAYQKAAGRPNPSADADRAERDVIHALKASGDYAGLLGMQAGEALKNLPSLIYWSMLRHYRILADESLSRADVLRFDGMPTGAADLGAAAPARFSAWSSELPPAPEGFPKTIPDGFRLSTDEAGWLRDRILNEAPGTLFAHFAIEQPSRESFAPWADPAIHGLGGDATQVLSDARAFSALMHGAQLIYNLLLAEEYEDAGYDRVTEPTSRFREQVADWGAELPSLVDLNTWNLDGMLARVELVRGTPIHFKTRAFVRDWFSLVQQSNPAALAGHEAARSFMERREREHKGAQARIGNRARLASWGGSSGAGALVYRWPQARGILLDIHDGLQRENGVVDA</sequence>
<comment type="caution">
    <text evidence="1">The sequence shown here is derived from an EMBL/GenBank/DDBJ whole genome shotgun (WGS) entry which is preliminary data.</text>
</comment>
<keyword evidence="2" id="KW-1185">Reference proteome</keyword>
<protein>
    <submittedName>
        <fullName evidence="1">DUF6361 family protein</fullName>
    </submittedName>
</protein>
<evidence type="ECO:0000313" key="2">
    <source>
        <dbReference type="Proteomes" id="UP001499954"/>
    </source>
</evidence>
<organism evidence="1 2">
    <name type="scientific">Agromyces allii</name>
    <dbReference type="NCBI Taxonomy" id="393607"/>
    <lineage>
        <taxon>Bacteria</taxon>
        <taxon>Bacillati</taxon>
        <taxon>Actinomycetota</taxon>
        <taxon>Actinomycetes</taxon>
        <taxon>Micrococcales</taxon>
        <taxon>Microbacteriaceae</taxon>
        <taxon>Agromyces</taxon>
    </lineage>
</organism>
<reference evidence="2" key="1">
    <citation type="journal article" date="2019" name="Int. J. Syst. Evol. Microbiol.">
        <title>The Global Catalogue of Microorganisms (GCM) 10K type strain sequencing project: providing services to taxonomists for standard genome sequencing and annotation.</title>
        <authorList>
            <consortium name="The Broad Institute Genomics Platform"/>
            <consortium name="The Broad Institute Genome Sequencing Center for Infectious Disease"/>
            <person name="Wu L."/>
            <person name="Ma J."/>
        </authorList>
    </citation>
    <scope>NUCLEOTIDE SEQUENCE [LARGE SCALE GENOMIC DNA]</scope>
    <source>
        <strain evidence="2">JCM 13584</strain>
    </source>
</reference>
<dbReference type="Proteomes" id="UP001499954">
    <property type="component" value="Unassembled WGS sequence"/>
</dbReference>
<proteinExistence type="predicted"/>